<feature type="compositionally biased region" description="Basic and acidic residues" evidence="1">
    <location>
        <begin position="69"/>
        <end position="106"/>
    </location>
</feature>
<dbReference type="Pfam" id="PF00190">
    <property type="entry name" value="Cupin_1"/>
    <property type="match status" value="2"/>
</dbReference>
<dbReference type="InterPro" id="IPR050253">
    <property type="entry name" value="Seed_Storage-Functional"/>
</dbReference>
<dbReference type="SMART" id="SM00835">
    <property type="entry name" value="Cupin_1"/>
    <property type="match status" value="2"/>
</dbReference>
<dbReference type="EMBL" id="CM018034">
    <property type="protein sequence ID" value="KAA8543268.1"/>
    <property type="molecule type" value="Genomic_DNA"/>
</dbReference>
<dbReference type="OrthoDB" id="1912756at2759"/>
<dbReference type="Gene3D" id="2.60.120.10">
    <property type="entry name" value="Jelly Rolls"/>
    <property type="match status" value="2"/>
</dbReference>
<dbReference type="InterPro" id="IPR006045">
    <property type="entry name" value="Cupin_1"/>
</dbReference>
<feature type="chain" id="PRO_5023902631" description="Cupin type-1 domain-containing protein" evidence="2">
    <location>
        <begin position="29"/>
        <end position="506"/>
    </location>
</feature>
<dbReference type="CDD" id="cd02245">
    <property type="entry name" value="cupin_7S_vicilin-like_C"/>
    <property type="match status" value="1"/>
</dbReference>
<reference evidence="4 5" key="1">
    <citation type="submission" date="2019-09" db="EMBL/GenBank/DDBJ databases">
        <title>A chromosome-level genome assembly of the Chinese tupelo Nyssa sinensis.</title>
        <authorList>
            <person name="Yang X."/>
            <person name="Kang M."/>
            <person name="Yang Y."/>
            <person name="Xiong H."/>
            <person name="Wang M."/>
            <person name="Zhang Z."/>
            <person name="Wang Z."/>
            <person name="Wu H."/>
            <person name="Ma T."/>
            <person name="Liu J."/>
            <person name="Xi Z."/>
        </authorList>
    </citation>
    <scope>NUCLEOTIDE SEQUENCE [LARGE SCALE GENOMIC DNA]</scope>
    <source>
        <strain evidence="4">J267</strain>
        <tissue evidence="4">Leaf</tissue>
    </source>
</reference>
<keyword evidence="5" id="KW-1185">Reference proteome</keyword>
<keyword evidence="2" id="KW-0732">Signal</keyword>
<evidence type="ECO:0000256" key="2">
    <source>
        <dbReference type="SAM" id="SignalP"/>
    </source>
</evidence>
<name>A0A5J5BKU9_9ASTE</name>
<accession>A0A5J5BKU9</accession>
<evidence type="ECO:0000313" key="4">
    <source>
        <dbReference type="EMBL" id="KAA8543268.1"/>
    </source>
</evidence>
<evidence type="ECO:0000256" key="1">
    <source>
        <dbReference type="SAM" id="MobiDB-lite"/>
    </source>
</evidence>
<feature type="domain" description="Cupin type-1" evidence="3">
    <location>
        <begin position="121"/>
        <end position="274"/>
    </location>
</feature>
<gene>
    <name evidence="4" type="ORF">F0562_021237</name>
</gene>
<dbReference type="CDD" id="cd02244">
    <property type="entry name" value="cupin_7S_vicilin-like_N"/>
    <property type="match status" value="1"/>
</dbReference>
<sequence length="506" mass="57657">MASKAKAKLSLVFLLFSLVLLLSNLALATHDPERRDDEGNPEGPKRRLKECMRQCDRREGQEQPSCRRQCRERYQREREEQEHGGRGRGEERESNDSDEGSEREQEQGQQESGHPYLFEDQHFTARARSQHGRLRVLQKFTERSNLLRGIENYRLSILEADPQILVIPNHLDAERLLFVARGRGTISLVHQDRRESFNLQRGDVLRVPAGTTSYMINRDNNEKLVIAKLLQPVGVPGEFQPFFGPGGEDPESFYRAFSTEILESALNTRRDKLQRLFGQQRQGIIIKASEEQIRSMSHREEGGRSWPFGGESRGPFNLLNKRPSQSNQYGQLHEVDARDYRQLQDLDVAISFANITQGSMEAPFYNSRATKISVVVEGEGYFEMACPHLSSSESGGQGKSSPSYRRVSGRLRRGTVLVVPAGHPIVRVASSNQNLELLCFEINARDNEKYPLAGRRNIMNQLEKEAKELAFGVPAREVEEIFRQQEEDFFFRGPGQQQQEGGRGDA</sequence>
<organism evidence="4 5">
    <name type="scientific">Nyssa sinensis</name>
    <dbReference type="NCBI Taxonomy" id="561372"/>
    <lineage>
        <taxon>Eukaryota</taxon>
        <taxon>Viridiplantae</taxon>
        <taxon>Streptophyta</taxon>
        <taxon>Embryophyta</taxon>
        <taxon>Tracheophyta</taxon>
        <taxon>Spermatophyta</taxon>
        <taxon>Magnoliopsida</taxon>
        <taxon>eudicotyledons</taxon>
        <taxon>Gunneridae</taxon>
        <taxon>Pentapetalae</taxon>
        <taxon>asterids</taxon>
        <taxon>Cornales</taxon>
        <taxon>Nyssaceae</taxon>
        <taxon>Nyssa</taxon>
    </lineage>
</organism>
<protein>
    <recommendedName>
        <fullName evidence="3">Cupin type-1 domain-containing protein</fullName>
    </recommendedName>
</protein>
<dbReference type="InterPro" id="IPR011051">
    <property type="entry name" value="RmlC_Cupin_sf"/>
</dbReference>
<evidence type="ECO:0000259" key="3">
    <source>
        <dbReference type="SMART" id="SM00835"/>
    </source>
</evidence>
<dbReference type="SUPFAM" id="SSF51182">
    <property type="entry name" value="RmlC-like cupins"/>
    <property type="match status" value="2"/>
</dbReference>
<dbReference type="PANTHER" id="PTHR31189:SF13">
    <property type="entry name" value="CUPINCIN"/>
    <property type="match status" value="1"/>
</dbReference>
<feature type="signal peptide" evidence="2">
    <location>
        <begin position="1"/>
        <end position="28"/>
    </location>
</feature>
<dbReference type="AlphaFoldDB" id="A0A5J5BKU9"/>
<dbReference type="PANTHER" id="PTHR31189">
    <property type="entry name" value="OS03G0336100 PROTEIN-RELATED"/>
    <property type="match status" value="1"/>
</dbReference>
<evidence type="ECO:0000313" key="5">
    <source>
        <dbReference type="Proteomes" id="UP000325577"/>
    </source>
</evidence>
<dbReference type="InterPro" id="IPR014710">
    <property type="entry name" value="RmlC-like_jellyroll"/>
</dbReference>
<feature type="domain" description="Cupin type-1" evidence="3">
    <location>
        <begin position="316"/>
        <end position="479"/>
    </location>
</feature>
<dbReference type="Proteomes" id="UP000325577">
    <property type="component" value="Linkage Group LG11"/>
</dbReference>
<feature type="region of interest" description="Disordered" evidence="1">
    <location>
        <begin position="54"/>
        <end position="115"/>
    </location>
</feature>
<proteinExistence type="predicted"/>